<evidence type="ECO:0000313" key="2">
    <source>
        <dbReference type="Proteomes" id="UP000658720"/>
    </source>
</evidence>
<evidence type="ECO:0000313" key="1">
    <source>
        <dbReference type="EMBL" id="MBE9253006.1"/>
    </source>
</evidence>
<reference evidence="1 2" key="1">
    <citation type="submission" date="2020-10" db="EMBL/GenBank/DDBJ databases">
        <authorList>
            <person name="Castelo-Branco R."/>
            <person name="Eusebio N."/>
            <person name="Adriana R."/>
            <person name="Vieira A."/>
            <person name="Brugerolle De Fraissinette N."/>
            <person name="Rezende De Castro R."/>
            <person name="Schneider M.P."/>
            <person name="Vasconcelos V."/>
            <person name="Leao P.N."/>
        </authorList>
    </citation>
    <scope>NUCLEOTIDE SEQUENCE [LARGE SCALE GENOMIC DNA]</scope>
    <source>
        <strain evidence="1 2">LEGE 00031</strain>
    </source>
</reference>
<sequence>MIGQVVRLDITYGEKTHSWAFKAFFEPDFVWQHGVWSEIPVGIYLQSQHVTRDVAQFHAAGLTWMLCEWIEPDDCPKTRPGRSYDSLAQQQQLTPLNPLNYANYSRHGIRLDLGGIQRIYWGRRIRDFAYTLVFYHRRVHREGWHFLSPYLNCWTLRYLLARVKWLLFLREPTCAFEQKITVSDEKPSRQGSQES</sequence>
<organism evidence="1 2">
    <name type="scientific">Synechocystis salina LEGE 00031</name>
    <dbReference type="NCBI Taxonomy" id="1828736"/>
    <lineage>
        <taxon>Bacteria</taxon>
        <taxon>Bacillati</taxon>
        <taxon>Cyanobacteriota</taxon>
        <taxon>Cyanophyceae</taxon>
        <taxon>Synechococcales</taxon>
        <taxon>Merismopediaceae</taxon>
        <taxon>Synechocystis</taxon>
    </lineage>
</organism>
<comment type="caution">
    <text evidence="1">The sequence shown here is derived from an EMBL/GenBank/DDBJ whole genome shotgun (WGS) entry which is preliminary data.</text>
</comment>
<accession>A0ABR9VNR6</accession>
<dbReference type="Proteomes" id="UP000658720">
    <property type="component" value="Unassembled WGS sequence"/>
</dbReference>
<protein>
    <submittedName>
        <fullName evidence="1">Uncharacterized protein</fullName>
    </submittedName>
</protein>
<keyword evidence="2" id="KW-1185">Reference proteome</keyword>
<proteinExistence type="predicted"/>
<dbReference type="EMBL" id="JADEVV010000007">
    <property type="protein sequence ID" value="MBE9253006.1"/>
    <property type="molecule type" value="Genomic_DNA"/>
</dbReference>
<gene>
    <name evidence="1" type="ORF">IQ217_03850</name>
</gene>
<name>A0ABR9VNR6_9SYNC</name>